<accession>A0A0W0FNQ9</accession>
<dbReference type="Proteomes" id="UP000054988">
    <property type="component" value="Unassembled WGS sequence"/>
</dbReference>
<evidence type="ECO:0000313" key="2">
    <source>
        <dbReference type="EMBL" id="KTB37905.1"/>
    </source>
</evidence>
<dbReference type="eggNOG" id="ENOG502RCCR">
    <property type="taxonomic scope" value="Eukaryota"/>
</dbReference>
<evidence type="ECO:0000256" key="1">
    <source>
        <dbReference type="SAM" id="MobiDB-lite"/>
    </source>
</evidence>
<sequence length="675" mass="76115">MRALLDPQAVFICFRTSERRGMMGSEEERPHSVVNKPQIGEQYGALDGRVGAFVNNYFVTTPNCNVIYTPQLGRCNVFMHSDYCYGEDDPLHYPQPFIVDRCHYAALPPHLPPNDPARKWWDPPSESAFHKEIDSVINGMGTWDPLYLAKFSSDYEVLQKHVSIYWSSRVNTNTFIEGLSPHLEHMLRQLTSLSLPYLRACELFSYFQRWYLELGAALDWVEVYQPLMLSTTVQPDCKTANTMGTFLFDLKHCKMFALAGLPFWLVRPLEHHSSARIDTQVVPLTLQGLNVILDGFQTRSGKVIFSGAGSDKAKAIAMENYSHSIVTFVDPFAVVSEADDHKPHSSSSNMSSVAGATSRSQSRKSKKSGGCSPYEKPQQIAKTEQNKFSEVGGQYSPAVPEVWVQVLGGIDQSKQPPKEAVLNSGYAFPEPGLFLFAGLTFQDRMLQYVKTWLCFCSVLIFQHQLPFILPTASPAAYGAWSPKQWCTLLALHGKTSNSGIIQSHERKVVDDLLAESLKFFDMQMELANVEDYHFTWHDFHFPIGRLTDPAIIKEIIWELFELNFQFEFHALNSKLCHNNTQLPTSVHDLTTFDISVQSCFPGLTGIWNPMQISWAQLSMGLAASDLRKRVVYFLKMRDIVKDWPGGSGIAALQSTKATVDEHTDMELSEMEQAVA</sequence>
<organism evidence="2 3">
    <name type="scientific">Moniliophthora roreri</name>
    <name type="common">Frosty pod rot fungus</name>
    <name type="synonym">Monilia roreri</name>
    <dbReference type="NCBI Taxonomy" id="221103"/>
    <lineage>
        <taxon>Eukaryota</taxon>
        <taxon>Fungi</taxon>
        <taxon>Dikarya</taxon>
        <taxon>Basidiomycota</taxon>
        <taxon>Agaricomycotina</taxon>
        <taxon>Agaricomycetes</taxon>
        <taxon>Agaricomycetidae</taxon>
        <taxon>Agaricales</taxon>
        <taxon>Marasmiineae</taxon>
        <taxon>Marasmiaceae</taxon>
        <taxon>Moniliophthora</taxon>
    </lineage>
</organism>
<reference evidence="2 3" key="1">
    <citation type="submission" date="2015-12" db="EMBL/GenBank/DDBJ databases">
        <title>Draft genome sequence of Moniliophthora roreri, the causal agent of frosty pod rot of cacao.</title>
        <authorList>
            <person name="Aime M.C."/>
            <person name="Diaz-Valderrama J.R."/>
            <person name="Kijpornyongpan T."/>
            <person name="Phillips-Mora W."/>
        </authorList>
    </citation>
    <scope>NUCLEOTIDE SEQUENCE [LARGE SCALE GENOMIC DNA]</scope>
    <source>
        <strain evidence="2 3">MCA 2952</strain>
    </source>
</reference>
<dbReference type="EMBL" id="LATX01001803">
    <property type="protein sequence ID" value="KTB37905.1"/>
    <property type="molecule type" value="Genomic_DNA"/>
</dbReference>
<protein>
    <submittedName>
        <fullName evidence="2">Uncharacterized protein</fullName>
    </submittedName>
</protein>
<proteinExistence type="predicted"/>
<dbReference type="AlphaFoldDB" id="A0A0W0FNQ9"/>
<name>A0A0W0FNQ9_MONRR</name>
<comment type="caution">
    <text evidence="2">The sequence shown here is derived from an EMBL/GenBank/DDBJ whole genome shotgun (WGS) entry which is preliminary data.</text>
</comment>
<evidence type="ECO:0000313" key="3">
    <source>
        <dbReference type="Proteomes" id="UP000054988"/>
    </source>
</evidence>
<gene>
    <name evidence="2" type="ORF">WG66_9521</name>
</gene>
<feature type="region of interest" description="Disordered" evidence="1">
    <location>
        <begin position="339"/>
        <end position="380"/>
    </location>
</feature>